<sequence length="121" mass="13149">MGIQSGPIHNLPKSFSVSSSSRSSSVDNDDLKELIRVALMRRLGVDMDMDMQRRSQSKPSRLVLPDELFVNIAKSIAAKVNKAMGFLQDLACGGNIKQFLVVDAKVYGGMDGILLAGLYFG</sequence>
<organism evidence="1 2">
    <name type="scientific">Camellia lanceoleosa</name>
    <dbReference type="NCBI Taxonomy" id="1840588"/>
    <lineage>
        <taxon>Eukaryota</taxon>
        <taxon>Viridiplantae</taxon>
        <taxon>Streptophyta</taxon>
        <taxon>Embryophyta</taxon>
        <taxon>Tracheophyta</taxon>
        <taxon>Spermatophyta</taxon>
        <taxon>Magnoliopsida</taxon>
        <taxon>eudicotyledons</taxon>
        <taxon>Gunneridae</taxon>
        <taxon>Pentapetalae</taxon>
        <taxon>asterids</taxon>
        <taxon>Ericales</taxon>
        <taxon>Theaceae</taxon>
        <taxon>Camellia</taxon>
    </lineage>
</organism>
<gene>
    <name evidence="1" type="ORF">LOK49_LG01G02456</name>
</gene>
<evidence type="ECO:0000313" key="2">
    <source>
        <dbReference type="Proteomes" id="UP001060215"/>
    </source>
</evidence>
<protein>
    <submittedName>
        <fullName evidence="1">Reticulon-like protein B8</fullName>
    </submittedName>
</protein>
<reference evidence="1 2" key="1">
    <citation type="journal article" date="2022" name="Plant J.">
        <title>Chromosome-level genome of Camellia lanceoleosa provides a valuable resource for understanding genome evolution and self-incompatibility.</title>
        <authorList>
            <person name="Gong W."/>
            <person name="Xiao S."/>
            <person name="Wang L."/>
            <person name="Liao Z."/>
            <person name="Chang Y."/>
            <person name="Mo W."/>
            <person name="Hu G."/>
            <person name="Li W."/>
            <person name="Zhao G."/>
            <person name="Zhu H."/>
            <person name="Hu X."/>
            <person name="Ji K."/>
            <person name="Xiang X."/>
            <person name="Song Q."/>
            <person name="Yuan D."/>
            <person name="Jin S."/>
            <person name="Zhang L."/>
        </authorList>
    </citation>
    <scope>NUCLEOTIDE SEQUENCE [LARGE SCALE GENOMIC DNA]</scope>
    <source>
        <strain evidence="1">SQ_2022a</strain>
    </source>
</reference>
<proteinExistence type="predicted"/>
<name>A0ACC0J306_9ERIC</name>
<accession>A0ACC0J306</accession>
<dbReference type="Proteomes" id="UP001060215">
    <property type="component" value="Chromosome 1"/>
</dbReference>
<comment type="caution">
    <text evidence="1">The sequence shown here is derived from an EMBL/GenBank/DDBJ whole genome shotgun (WGS) entry which is preliminary data.</text>
</comment>
<dbReference type="EMBL" id="CM045758">
    <property type="protein sequence ID" value="KAI8031954.1"/>
    <property type="molecule type" value="Genomic_DNA"/>
</dbReference>
<evidence type="ECO:0000313" key="1">
    <source>
        <dbReference type="EMBL" id="KAI8031954.1"/>
    </source>
</evidence>
<keyword evidence="2" id="KW-1185">Reference proteome</keyword>